<dbReference type="CDD" id="cd17920">
    <property type="entry name" value="DEXHc_RecQ"/>
    <property type="match status" value="1"/>
</dbReference>
<dbReference type="Proteomes" id="UP000008457">
    <property type="component" value="Chromosome"/>
</dbReference>
<dbReference type="InterPro" id="IPR032284">
    <property type="entry name" value="RecQ_Zn-bd"/>
</dbReference>
<evidence type="ECO:0000313" key="15">
    <source>
        <dbReference type="EMBL" id="AEE97187.1"/>
    </source>
</evidence>
<dbReference type="GO" id="GO:0005737">
    <property type="term" value="C:cytoplasm"/>
    <property type="evidence" value="ECO:0007669"/>
    <property type="project" value="TreeGrafter"/>
</dbReference>
<gene>
    <name evidence="15" type="ordered locus">Mahau_2011</name>
</gene>
<reference evidence="15 16" key="2">
    <citation type="journal article" date="2011" name="Stand. Genomic Sci.">
        <title>Complete genome sequence of Mahella australiensis type strain (50-1 BON).</title>
        <authorList>
            <person name="Sikorski J."/>
            <person name="Teshima H."/>
            <person name="Nolan M."/>
            <person name="Lucas S."/>
            <person name="Hammon N."/>
            <person name="Deshpande S."/>
            <person name="Cheng J.F."/>
            <person name="Pitluck S."/>
            <person name="Liolios K."/>
            <person name="Pagani I."/>
            <person name="Ivanova N."/>
            <person name="Huntemann M."/>
            <person name="Mavromatis K."/>
            <person name="Ovchinikova G."/>
            <person name="Pati A."/>
            <person name="Tapia R."/>
            <person name="Han C."/>
            <person name="Goodwin L."/>
            <person name="Chen A."/>
            <person name="Palaniappan K."/>
            <person name="Land M."/>
            <person name="Hauser L."/>
            <person name="Ngatchou-Djao O.D."/>
            <person name="Rohde M."/>
            <person name="Pukall R."/>
            <person name="Spring S."/>
            <person name="Abt B."/>
            <person name="Goker M."/>
            <person name="Detter J.C."/>
            <person name="Woyke T."/>
            <person name="Bristow J."/>
            <person name="Markowitz V."/>
            <person name="Hugenholtz P."/>
            <person name="Eisen J.A."/>
            <person name="Kyrpides N.C."/>
            <person name="Klenk H.P."/>
            <person name="Lapidus A."/>
        </authorList>
    </citation>
    <scope>NUCLEOTIDE SEQUENCE [LARGE SCALE GENOMIC DNA]</scope>
    <source>
        <strain evidence="16">DSM 15567 / CIP 107919 / 50-1 BON</strain>
    </source>
</reference>
<feature type="domain" description="Helicase C-terminal" evidence="14">
    <location>
        <begin position="224"/>
        <end position="367"/>
    </location>
</feature>
<feature type="domain" description="Helicase ATP-binding" evidence="13">
    <location>
        <begin position="29"/>
        <end position="197"/>
    </location>
</feature>
<comment type="catalytic activity">
    <reaction evidence="9">
        <text>Couples ATP hydrolysis with the unwinding of duplex DNA by translocating in the 3'-5' direction.</text>
        <dbReference type="EC" id="5.6.2.4"/>
    </reaction>
</comment>
<evidence type="ECO:0000256" key="1">
    <source>
        <dbReference type="ARBA" id="ARBA00005446"/>
    </source>
</evidence>
<dbReference type="InterPro" id="IPR011545">
    <property type="entry name" value="DEAD/DEAH_box_helicase_dom"/>
</dbReference>
<dbReference type="RefSeq" id="WP_013781615.1">
    <property type="nucleotide sequence ID" value="NC_015520.1"/>
</dbReference>
<dbReference type="PANTHER" id="PTHR13710">
    <property type="entry name" value="DNA HELICASE RECQ FAMILY MEMBER"/>
    <property type="match status" value="1"/>
</dbReference>
<dbReference type="GO" id="GO:0003677">
    <property type="term" value="F:DNA binding"/>
    <property type="evidence" value="ECO:0007669"/>
    <property type="project" value="UniProtKB-KW"/>
</dbReference>
<dbReference type="GO" id="GO:0043138">
    <property type="term" value="F:3'-5' DNA helicase activity"/>
    <property type="evidence" value="ECO:0007669"/>
    <property type="project" value="UniProtKB-EC"/>
</dbReference>
<keyword evidence="2" id="KW-0479">Metal-binding</keyword>
<dbReference type="GO" id="GO:0016787">
    <property type="term" value="F:hydrolase activity"/>
    <property type="evidence" value="ECO:0007669"/>
    <property type="project" value="UniProtKB-KW"/>
</dbReference>
<dbReference type="InterPro" id="IPR027417">
    <property type="entry name" value="P-loop_NTPase"/>
</dbReference>
<dbReference type="PROSITE" id="PS51194">
    <property type="entry name" value="HELICASE_CTER"/>
    <property type="match status" value="1"/>
</dbReference>
<keyword evidence="6" id="KW-0067">ATP-binding</keyword>
<dbReference type="Pfam" id="PF00271">
    <property type="entry name" value="Helicase_C"/>
    <property type="match status" value="1"/>
</dbReference>
<dbReference type="AlphaFoldDB" id="F4A248"/>
<evidence type="ECO:0000256" key="4">
    <source>
        <dbReference type="ARBA" id="ARBA00022801"/>
    </source>
</evidence>
<dbReference type="OrthoDB" id="9774462at2"/>
<name>F4A248_MAHA5</name>
<evidence type="ECO:0000256" key="5">
    <source>
        <dbReference type="ARBA" id="ARBA00022806"/>
    </source>
</evidence>
<dbReference type="Pfam" id="PF00270">
    <property type="entry name" value="DEAD"/>
    <property type="match status" value="1"/>
</dbReference>
<evidence type="ECO:0000256" key="9">
    <source>
        <dbReference type="ARBA" id="ARBA00034617"/>
    </source>
</evidence>
<keyword evidence="4" id="KW-0378">Hydrolase</keyword>
<comment type="similarity">
    <text evidence="1">Belongs to the helicase family. RecQ subfamily.</text>
</comment>
<dbReference type="CDD" id="cd18794">
    <property type="entry name" value="SF2_C_RecQ"/>
    <property type="match status" value="1"/>
</dbReference>
<dbReference type="FunFam" id="3.40.50.300:FF:000296">
    <property type="entry name" value="ATP-dependent DNA helicase RecQ"/>
    <property type="match status" value="1"/>
</dbReference>
<evidence type="ECO:0000256" key="3">
    <source>
        <dbReference type="ARBA" id="ARBA00022741"/>
    </source>
</evidence>
<dbReference type="Pfam" id="PF16124">
    <property type="entry name" value="RecQ_Zn_bind"/>
    <property type="match status" value="1"/>
</dbReference>
<evidence type="ECO:0000256" key="7">
    <source>
        <dbReference type="ARBA" id="ARBA00023125"/>
    </source>
</evidence>
<dbReference type="InterPro" id="IPR001650">
    <property type="entry name" value="Helicase_C-like"/>
</dbReference>
<dbReference type="eggNOG" id="COG0514">
    <property type="taxonomic scope" value="Bacteria"/>
</dbReference>
<dbReference type="GO" id="GO:0046872">
    <property type="term" value="F:metal ion binding"/>
    <property type="evidence" value="ECO:0007669"/>
    <property type="project" value="UniProtKB-KW"/>
</dbReference>
<dbReference type="SMART" id="SM00490">
    <property type="entry name" value="HELICc"/>
    <property type="match status" value="1"/>
</dbReference>
<sequence length="491" mass="55291">MAVETDNLLIYLKRYFGYDAFIGQQEAVIRSVLSGNDTLAVMPTGSGKSLCYQLPALILPGTAIVVSPLIALMKDQVDFLRHNGIPAAFINSTLTIAQQQECMRRLQKGRYKLIYVAPERFRSQSFLDGLKEVHISLFAVDEAHCISQWGHDFRPDYLRLAQAIEYTGRPPVIATTATATSYVRDDIIQQLKLVRPRCFVTGFERPNLRFIVKAVSSESQREAFILDTIGQLRFPGIIYTATRKATEMLATRLNRAGIIAAPYHAGLSDQQRIRVQDDFMQGRLPVILATNAFGMGVDKPDVGFVLHYNMPASLEAYYQEAGRAGRDGQPACCILLYKPSDKHLQEFMINNNYPNLKAVRAVYNSLCRSGSDVVTLGIKETAASLSDGISVSAVNVALEALERAGAIKRLPVKGTWQRAYRLLDRSKSFEYWPVDISAYNKQRRYDMERLESIVNYCKTYTCRRNYILNYFGEKPISSRCGKCDRCDGIEF</sequence>
<dbReference type="KEGG" id="mas:Mahau_2011"/>
<protein>
    <recommendedName>
        <fullName evidence="11">ATP-dependent DNA helicase RecQ</fullName>
        <ecNumber evidence="10">5.6.2.4</ecNumber>
    </recommendedName>
    <alternativeName>
        <fullName evidence="12">DNA 3'-5' helicase RecQ</fullName>
    </alternativeName>
</protein>
<accession>F4A248</accession>
<dbReference type="Gene3D" id="3.40.50.300">
    <property type="entry name" value="P-loop containing nucleotide triphosphate hydrolases"/>
    <property type="match status" value="2"/>
</dbReference>
<evidence type="ECO:0000256" key="8">
    <source>
        <dbReference type="ARBA" id="ARBA00023235"/>
    </source>
</evidence>
<dbReference type="GO" id="GO:0006310">
    <property type="term" value="P:DNA recombination"/>
    <property type="evidence" value="ECO:0007669"/>
    <property type="project" value="InterPro"/>
</dbReference>
<dbReference type="STRING" id="697281.Mahau_2011"/>
<keyword evidence="16" id="KW-1185">Reference proteome</keyword>
<dbReference type="GO" id="GO:0043590">
    <property type="term" value="C:bacterial nucleoid"/>
    <property type="evidence" value="ECO:0007669"/>
    <property type="project" value="TreeGrafter"/>
</dbReference>
<dbReference type="GO" id="GO:0009378">
    <property type="term" value="F:four-way junction helicase activity"/>
    <property type="evidence" value="ECO:0007669"/>
    <property type="project" value="TreeGrafter"/>
</dbReference>
<keyword evidence="3" id="KW-0547">Nucleotide-binding</keyword>
<dbReference type="SUPFAM" id="SSF52540">
    <property type="entry name" value="P-loop containing nucleoside triphosphate hydrolases"/>
    <property type="match status" value="1"/>
</dbReference>
<keyword evidence="8" id="KW-0413">Isomerase</keyword>
<reference evidence="16" key="1">
    <citation type="submission" date="2010-11" db="EMBL/GenBank/DDBJ databases">
        <title>The complete genome of Mahella australiensis DSM 15567.</title>
        <authorList>
            <consortium name="US DOE Joint Genome Institute (JGI-PGF)"/>
            <person name="Lucas S."/>
            <person name="Copeland A."/>
            <person name="Lapidus A."/>
            <person name="Bruce D."/>
            <person name="Goodwin L."/>
            <person name="Pitluck S."/>
            <person name="Kyrpides N."/>
            <person name="Mavromatis K."/>
            <person name="Pagani I."/>
            <person name="Ivanova N."/>
            <person name="Teshima H."/>
            <person name="Brettin T."/>
            <person name="Detter J.C."/>
            <person name="Han C."/>
            <person name="Tapia R."/>
            <person name="Land M."/>
            <person name="Hauser L."/>
            <person name="Markowitz V."/>
            <person name="Cheng J.-F."/>
            <person name="Hugenholtz P."/>
            <person name="Woyke T."/>
            <person name="Wu D."/>
            <person name="Spring S."/>
            <person name="Pukall R."/>
            <person name="Steenblock K."/>
            <person name="Schneider S."/>
            <person name="Klenk H.-P."/>
            <person name="Eisen J.A."/>
        </authorList>
    </citation>
    <scope>NUCLEOTIDE SEQUENCE [LARGE SCALE GENOMIC DNA]</scope>
    <source>
        <strain evidence="16">DSM 15567 / CIP 107919 / 50-1 BON</strain>
    </source>
</reference>
<dbReference type="EMBL" id="CP002360">
    <property type="protein sequence ID" value="AEE97187.1"/>
    <property type="molecule type" value="Genomic_DNA"/>
</dbReference>
<dbReference type="InterPro" id="IPR004589">
    <property type="entry name" value="DNA_helicase_ATP-dep_RecQ"/>
</dbReference>
<evidence type="ECO:0000259" key="14">
    <source>
        <dbReference type="PROSITE" id="PS51194"/>
    </source>
</evidence>
<keyword evidence="7" id="KW-0238">DNA-binding</keyword>
<evidence type="ECO:0000256" key="6">
    <source>
        <dbReference type="ARBA" id="ARBA00022840"/>
    </source>
</evidence>
<proteinExistence type="inferred from homology"/>
<evidence type="ECO:0000259" key="13">
    <source>
        <dbReference type="PROSITE" id="PS51192"/>
    </source>
</evidence>
<evidence type="ECO:0000256" key="2">
    <source>
        <dbReference type="ARBA" id="ARBA00022723"/>
    </source>
</evidence>
<evidence type="ECO:0000256" key="11">
    <source>
        <dbReference type="ARBA" id="ARBA00044535"/>
    </source>
</evidence>
<dbReference type="GO" id="GO:0030894">
    <property type="term" value="C:replisome"/>
    <property type="evidence" value="ECO:0007669"/>
    <property type="project" value="TreeGrafter"/>
</dbReference>
<dbReference type="SMART" id="SM00487">
    <property type="entry name" value="DEXDc"/>
    <property type="match status" value="1"/>
</dbReference>
<dbReference type="HOGENOM" id="CLU_001103_9_7_9"/>
<dbReference type="NCBIfam" id="TIGR00614">
    <property type="entry name" value="recQ_fam"/>
    <property type="match status" value="1"/>
</dbReference>
<dbReference type="GO" id="GO:0006281">
    <property type="term" value="P:DNA repair"/>
    <property type="evidence" value="ECO:0007669"/>
    <property type="project" value="TreeGrafter"/>
</dbReference>
<dbReference type="EC" id="5.6.2.4" evidence="10"/>
<keyword evidence="5 15" id="KW-0347">Helicase</keyword>
<evidence type="ECO:0000256" key="12">
    <source>
        <dbReference type="ARBA" id="ARBA00044550"/>
    </source>
</evidence>
<dbReference type="PROSITE" id="PS51192">
    <property type="entry name" value="HELICASE_ATP_BIND_1"/>
    <property type="match status" value="1"/>
</dbReference>
<evidence type="ECO:0000256" key="10">
    <source>
        <dbReference type="ARBA" id="ARBA00034808"/>
    </source>
</evidence>
<dbReference type="PANTHER" id="PTHR13710:SF105">
    <property type="entry name" value="ATP-DEPENDENT DNA HELICASE Q1"/>
    <property type="match status" value="1"/>
</dbReference>
<organism evidence="15 16">
    <name type="scientific">Mahella australiensis (strain DSM 15567 / CIP 107919 / 50-1 BON)</name>
    <dbReference type="NCBI Taxonomy" id="697281"/>
    <lineage>
        <taxon>Bacteria</taxon>
        <taxon>Bacillati</taxon>
        <taxon>Bacillota</taxon>
        <taxon>Clostridia</taxon>
        <taxon>Thermoanaerobacterales</taxon>
        <taxon>Thermoanaerobacterales Family IV. Incertae Sedis</taxon>
        <taxon>Mahella</taxon>
    </lineage>
</organism>
<evidence type="ECO:0000313" key="16">
    <source>
        <dbReference type="Proteomes" id="UP000008457"/>
    </source>
</evidence>
<dbReference type="GO" id="GO:0005524">
    <property type="term" value="F:ATP binding"/>
    <property type="evidence" value="ECO:0007669"/>
    <property type="project" value="UniProtKB-KW"/>
</dbReference>
<dbReference type="InterPro" id="IPR014001">
    <property type="entry name" value="Helicase_ATP-bd"/>
</dbReference>